<proteinExistence type="predicted"/>
<dbReference type="Pfam" id="PF04296">
    <property type="entry name" value="YlxR"/>
    <property type="match status" value="1"/>
</dbReference>
<dbReference type="InterPro" id="IPR035931">
    <property type="entry name" value="YlxR-like_sf"/>
</dbReference>
<dbReference type="InterPro" id="IPR037465">
    <property type="entry name" value="YlxR"/>
</dbReference>
<feature type="domain" description="YlxR" evidence="1">
    <location>
        <begin position="10"/>
        <end position="82"/>
    </location>
</feature>
<dbReference type="Gene3D" id="3.30.1230.10">
    <property type="entry name" value="YlxR-like"/>
    <property type="match status" value="1"/>
</dbReference>
<accession>A0A846U440</accession>
<evidence type="ECO:0000259" key="1">
    <source>
        <dbReference type="Pfam" id="PF04296"/>
    </source>
</evidence>
<keyword evidence="3" id="KW-1185">Reference proteome</keyword>
<reference evidence="2 3" key="1">
    <citation type="submission" date="2020-04" db="EMBL/GenBank/DDBJ databases">
        <title>Complete genome sequence of Spiroplasma platyhelix ATCC 51748, an insect isolate.</title>
        <authorList>
            <person name="Green E.A."/>
            <person name="Klassen J.L."/>
        </authorList>
    </citation>
    <scope>NUCLEOTIDE SEQUENCE [LARGE SCALE GENOMIC DNA]</scope>
    <source>
        <strain evidence="2 3">PALS-1</strain>
    </source>
</reference>
<dbReference type="CDD" id="cd00279">
    <property type="entry name" value="YlxR"/>
    <property type="match status" value="1"/>
</dbReference>
<evidence type="ECO:0000313" key="3">
    <source>
        <dbReference type="Proteomes" id="UP000584587"/>
    </source>
</evidence>
<organism evidence="2 3">
    <name type="scientific">Spiroplasma platyhelix PALS-1</name>
    <dbReference type="NCBI Taxonomy" id="1276218"/>
    <lineage>
        <taxon>Bacteria</taxon>
        <taxon>Bacillati</taxon>
        <taxon>Mycoplasmatota</taxon>
        <taxon>Mollicutes</taxon>
        <taxon>Entomoplasmatales</taxon>
        <taxon>Spiroplasmataceae</taxon>
        <taxon>Spiroplasma</taxon>
    </lineage>
</organism>
<dbReference type="PANTHER" id="PTHR34215">
    <property type="entry name" value="BLL0784 PROTEIN"/>
    <property type="match status" value="1"/>
</dbReference>
<dbReference type="PANTHER" id="PTHR34215:SF1">
    <property type="entry name" value="YLXR DOMAIN-CONTAINING PROTEIN"/>
    <property type="match status" value="1"/>
</dbReference>
<dbReference type="Proteomes" id="UP000584587">
    <property type="component" value="Unassembled WGS sequence"/>
</dbReference>
<dbReference type="AlphaFoldDB" id="A0A846U440"/>
<gene>
    <name evidence="2" type="ORF">HER12_00455</name>
</gene>
<dbReference type="EMBL" id="JAAVVK010000001">
    <property type="protein sequence ID" value="NKE38227.1"/>
    <property type="molecule type" value="Genomic_DNA"/>
</dbReference>
<dbReference type="SUPFAM" id="SSF64376">
    <property type="entry name" value="YlxR-like"/>
    <property type="match status" value="1"/>
</dbReference>
<protein>
    <submittedName>
        <fullName evidence="2">YlxR family protein</fullName>
    </submittedName>
</protein>
<comment type="caution">
    <text evidence="2">The sequence shown here is derived from an EMBL/GenBank/DDBJ whole genome shotgun (WGS) entry which is preliminary data.</text>
</comment>
<dbReference type="NCBIfam" id="NF047356">
    <property type="entry name" value="RNA_bind_RnpM"/>
    <property type="match status" value="1"/>
</dbReference>
<dbReference type="InterPro" id="IPR007393">
    <property type="entry name" value="YlxR_dom"/>
</dbReference>
<name>A0A846U440_9MOLU</name>
<sequence length="91" mass="10512">MKNYKKIPMRKCVVSHEILPKKELIRIIKNKDGKIFVDHSNKANGKGAYIQPKIALVNEAKKTKALEKALQTKISDEIYQAIISEIENYWD</sequence>
<evidence type="ECO:0000313" key="2">
    <source>
        <dbReference type="EMBL" id="NKE38227.1"/>
    </source>
</evidence>